<reference evidence="1 2" key="1">
    <citation type="journal article" date="2016" name="Mol. Biol. Evol.">
        <title>Comparative Genomics of Early-Diverging Mushroom-Forming Fungi Provides Insights into the Origins of Lignocellulose Decay Capabilities.</title>
        <authorList>
            <person name="Nagy L.G."/>
            <person name="Riley R."/>
            <person name="Tritt A."/>
            <person name="Adam C."/>
            <person name="Daum C."/>
            <person name="Floudas D."/>
            <person name="Sun H."/>
            <person name="Yadav J.S."/>
            <person name="Pangilinan J."/>
            <person name="Larsson K.H."/>
            <person name="Matsuura K."/>
            <person name="Barry K."/>
            <person name="Labutti K."/>
            <person name="Kuo R."/>
            <person name="Ohm R.A."/>
            <person name="Bhattacharya S.S."/>
            <person name="Shirouzu T."/>
            <person name="Yoshinaga Y."/>
            <person name="Martin F.M."/>
            <person name="Grigoriev I.V."/>
            <person name="Hibbett D.S."/>
        </authorList>
    </citation>
    <scope>NUCLEOTIDE SEQUENCE [LARGE SCALE GENOMIC DNA]</scope>
    <source>
        <strain evidence="1 2">CBS 109695</strain>
    </source>
</reference>
<dbReference type="InterPro" id="IPR036691">
    <property type="entry name" value="Endo/exonu/phosph_ase_sf"/>
</dbReference>
<dbReference type="AlphaFoldDB" id="A0A166QC04"/>
<proteinExistence type="predicted"/>
<name>A0A166QC04_9AGAM</name>
<gene>
    <name evidence="1" type="ORF">FIBSPDRAFT_731435</name>
</gene>
<dbReference type="EMBL" id="KV417511">
    <property type="protein sequence ID" value="KZP26981.1"/>
    <property type="molecule type" value="Genomic_DNA"/>
</dbReference>
<dbReference type="SUPFAM" id="SSF56219">
    <property type="entry name" value="DNase I-like"/>
    <property type="match status" value="1"/>
</dbReference>
<sequence>MSDTPAIPPPPLLQILNINVNKLLAAQTDILNRTNPADWDILCIQEPCFDFRDTTRGTLKWTMVYPRKHNNKVKRTRALMLVNVKLPTTSWKELPVDLVDVAGIQMTGNYGALRIYSIY</sequence>
<feature type="non-terminal residue" evidence="1">
    <location>
        <position position="119"/>
    </location>
</feature>
<protein>
    <recommendedName>
        <fullName evidence="3">Endonuclease/exonuclease/phosphatase domain-containing protein</fullName>
    </recommendedName>
</protein>
<evidence type="ECO:0000313" key="2">
    <source>
        <dbReference type="Proteomes" id="UP000076532"/>
    </source>
</evidence>
<organism evidence="1 2">
    <name type="scientific">Athelia psychrophila</name>
    <dbReference type="NCBI Taxonomy" id="1759441"/>
    <lineage>
        <taxon>Eukaryota</taxon>
        <taxon>Fungi</taxon>
        <taxon>Dikarya</taxon>
        <taxon>Basidiomycota</taxon>
        <taxon>Agaricomycotina</taxon>
        <taxon>Agaricomycetes</taxon>
        <taxon>Agaricomycetidae</taxon>
        <taxon>Atheliales</taxon>
        <taxon>Atheliaceae</taxon>
        <taxon>Athelia</taxon>
    </lineage>
</organism>
<dbReference type="STRING" id="436010.A0A166QC04"/>
<dbReference type="Gene3D" id="3.60.10.10">
    <property type="entry name" value="Endonuclease/exonuclease/phosphatase"/>
    <property type="match status" value="1"/>
</dbReference>
<dbReference type="OrthoDB" id="2840473at2759"/>
<evidence type="ECO:0000313" key="1">
    <source>
        <dbReference type="EMBL" id="KZP26981.1"/>
    </source>
</evidence>
<accession>A0A166QC04</accession>
<dbReference type="Proteomes" id="UP000076532">
    <property type="component" value="Unassembled WGS sequence"/>
</dbReference>
<evidence type="ECO:0008006" key="3">
    <source>
        <dbReference type="Google" id="ProtNLM"/>
    </source>
</evidence>
<keyword evidence="2" id="KW-1185">Reference proteome</keyword>